<keyword evidence="4" id="KW-1185">Reference proteome</keyword>
<proteinExistence type="predicted"/>
<reference evidence="3 4" key="1">
    <citation type="submission" date="2019-05" db="EMBL/GenBank/DDBJ databases">
        <title>Mikania micrantha, genome provides insights into the molecular mechanism of rapid growth.</title>
        <authorList>
            <person name="Liu B."/>
        </authorList>
    </citation>
    <scope>NUCLEOTIDE SEQUENCE [LARGE SCALE GENOMIC DNA]</scope>
    <source>
        <strain evidence="3">NLD-2019</strain>
        <tissue evidence="3">Leaf</tissue>
    </source>
</reference>
<sequence length="88" mass="9916">MRRGGAGRWRSNNLGRWRRRPRQWRSNEEEETAIEPGFATRAVEEETATRAVEEGGGGGDQSPMGRGERVGLTGYTTEFFGFSFGFEK</sequence>
<dbReference type="EMBL" id="SZYD01000013">
    <property type="protein sequence ID" value="KAD4385042.1"/>
    <property type="molecule type" value="Genomic_DNA"/>
</dbReference>
<evidence type="ECO:0000313" key="4">
    <source>
        <dbReference type="Proteomes" id="UP000326396"/>
    </source>
</evidence>
<protein>
    <submittedName>
        <fullName evidence="3">Uncharacterized protein</fullName>
    </submittedName>
</protein>
<dbReference type="Proteomes" id="UP000326396">
    <property type="component" value="Linkage Group LG3"/>
</dbReference>
<accession>A0A5N6PEP1</accession>
<dbReference type="Proteomes" id="UP000326396">
    <property type="component" value="Linkage Group LG13"/>
</dbReference>
<dbReference type="AlphaFoldDB" id="A0A5N6PEP1"/>
<dbReference type="EMBL" id="SZYD01000005">
    <property type="protein sequence ID" value="KAD6120239.1"/>
    <property type="molecule type" value="Genomic_DNA"/>
</dbReference>
<evidence type="ECO:0000313" key="2">
    <source>
        <dbReference type="EMBL" id="KAD4385042.1"/>
    </source>
</evidence>
<evidence type="ECO:0000256" key="1">
    <source>
        <dbReference type="SAM" id="MobiDB-lite"/>
    </source>
</evidence>
<organism evidence="3 4">
    <name type="scientific">Mikania micrantha</name>
    <name type="common">bitter vine</name>
    <dbReference type="NCBI Taxonomy" id="192012"/>
    <lineage>
        <taxon>Eukaryota</taxon>
        <taxon>Viridiplantae</taxon>
        <taxon>Streptophyta</taxon>
        <taxon>Embryophyta</taxon>
        <taxon>Tracheophyta</taxon>
        <taxon>Spermatophyta</taxon>
        <taxon>Magnoliopsida</taxon>
        <taxon>eudicotyledons</taxon>
        <taxon>Gunneridae</taxon>
        <taxon>Pentapetalae</taxon>
        <taxon>asterids</taxon>
        <taxon>campanulids</taxon>
        <taxon>Asterales</taxon>
        <taxon>Asteraceae</taxon>
        <taxon>Asteroideae</taxon>
        <taxon>Heliantheae alliance</taxon>
        <taxon>Eupatorieae</taxon>
        <taxon>Mikania</taxon>
    </lineage>
</organism>
<comment type="caution">
    <text evidence="3">The sequence shown here is derived from an EMBL/GenBank/DDBJ whole genome shotgun (WGS) entry which is preliminary data.</text>
</comment>
<feature type="region of interest" description="Disordered" evidence="1">
    <location>
        <begin position="45"/>
        <end position="70"/>
    </location>
</feature>
<evidence type="ECO:0000313" key="3">
    <source>
        <dbReference type="EMBL" id="KAD6120239.1"/>
    </source>
</evidence>
<gene>
    <name evidence="3" type="ORF">E3N88_11510</name>
    <name evidence="2" type="ORF">E3N88_25210</name>
</gene>
<name>A0A5N6PEP1_9ASTR</name>
<feature type="region of interest" description="Disordered" evidence="1">
    <location>
        <begin position="1"/>
        <end position="33"/>
    </location>
</feature>